<proteinExistence type="predicted"/>
<gene>
    <name evidence="3" type="ORF">POSPLADRAFT_1030669</name>
</gene>
<dbReference type="RefSeq" id="XP_024344518.1">
    <property type="nucleotide sequence ID" value="XM_024476741.1"/>
</dbReference>
<name>A0A1X6NGI1_9APHY</name>
<dbReference type="EMBL" id="KZ110591">
    <property type="protein sequence ID" value="OSX67724.1"/>
    <property type="molecule type" value="Genomic_DNA"/>
</dbReference>
<feature type="compositionally biased region" description="Basic and acidic residues" evidence="1">
    <location>
        <begin position="157"/>
        <end position="171"/>
    </location>
</feature>
<sequence length="184" mass="18964">MRSPVIAFSILAAAVSPTLVSAGFNGNAVTHPRVTEVETKGSSNPLQVFKRQLNAEQLNRLQRGPNSFNDPGNPINALLDPLKDLPGTPVGDTNQKNNAGASSNDATTTIADDPLQDSDMSTSKLSKDVGNTAATTGGGAPVEPVAPATPYAGGKMAENDAERSADGEGLQHHSYSKADLTKGV</sequence>
<reference evidence="3 4" key="1">
    <citation type="submission" date="2017-04" db="EMBL/GenBank/DDBJ databases">
        <title>Genome Sequence of the Model Brown-Rot Fungus Postia placenta SB12.</title>
        <authorList>
            <consortium name="DOE Joint Genome Institute"/>
            <person name="Gaskell J."/>
            <person name="Kersten P."/>
            <person name="Larrondo L.F."/>
            <person name="Canessa P."/>
            <person name="Martinez D."/>
            <person name="Hibbett D."/>
            <person name="Schmoll M."/>
            <person name="Kubicek C.P."/>
            <person name="Martinez A.T."/>
            <person name="Yadav J."/>
            <person name="Master E."/>
            <person name="Magnuson J.K."/>
            <person name="James T."/>
            <person name="Yaver D."/>
            <person name="Berka R."/>
            <person name="Labutti K."/>
            <person name="Lipzen A."/>
            <person name="Aerts A."/>
            <person name="Barry K."/>
            <person name="Henrissat B."/>
            <person name="Blanchette R."/>
            <person name="Grigoriev I."/>
            <person name="Cullen D."/>
        </authorList>
    </citation>
    <scope>NUCLEOTIDE SEQUENCE [LARGE SCALE GENOMIC DNA]</scope>
    <source>
        <strain evidence="3 4">MAD-698-R-SB12</strain>
    </source>
</reference>
<dbReference type="Proteomes" id="UP000194127">
    <property type="component" value="Unassembled WGS sequence"/>
</dbReference>
<feature type="compositionally biased region" description="Polar residues" evidence="1">
    <location>
        <begin position="91"/>
        <end position="110"/>
    </location>
</feature>
<dbReference type="AlphaFoldDB" id="A0A1X6NGI1"/>
<protein>
    <submittedName>
        <fullName evidence="3">Uncharacterized protein</fullName>
    </submittedName>
</protein>
<feature type="signal peptide" evidence="2">
    <location>
        <begin position="1"/>
        <end position="22"/>
    </location>
</feature>
<dbReference type="OrthoDB" id="2756422at2759"/>
<evidence type="ECO:0000313" key="4">
    <source>
        <dbReference type="Proteomes" id="UP000194127"/>
    </source>
</evidence>
<evidence type="ECO:0000313" key="3">
    <source>
        <dbReference type="EMBL" id="OSX67724.1"/>
    </source>
</evidence>
<dbReference type="GeneID" id="36321692"/>
<keyword evidence="2" id="KW-0732">Signal</keyword>
<evidence type="ECO:0000256" key="2">
    <source>
        <dbReference type="SAM" id="SignalP"/>
    </source>
</evidence>
<organism evidence="3 4">
    <name type="scientific">Postia placenta MAD-698-R-SB12</name>
    <dbReference type="NCBI Taxonomy" id="670580"/>
    <lineage>
        <taxon>Eukaryota</taxon>
        <taxon>Fungi</taxon>
        <taxon>Dikarya</taxon>
        <taxon>Basidiomycota</taxon>
        <taxon>Agaricomycotina</taxon>
        <taxon>Agaricomycetes</taxon>
        <taxon>Polyporales</taxon>
        <taxon>Adustoporiaceae</taxon>
        <taxon>Rhodonia</taxon>
    </lineage>
</organism>
<accession>A0A1X6NGI1</accession>
<feature type="region of interest" description="Disordered" evidence="1">
    <location>
        <begin position="64"/>
        <end position="184"/>
    </location>
</feature>
<evidence type="ECO:0000256" key="1">
    <source>
        <dbReference type="SAM" id="MobiDB-lite"/>
    </source>
</evidence>
<feature type="chain" id="PRO_5010862831" evidence="2">
    <location>
        <begin position="23"/>
        <end position="184"/>
    </location>
</feature>
<keyword evidence="4" id="KW-1185">Reference proteome</keyword>